<evidence type="ECO:0000313" key="1">
    <source>
        <dbReference type="EMBL" id="PKZ13976.1"/>
    </source>
</evidence>
<dbReference type="Proteomes" id="UP000242263">
    <property type="component" value="Unassembled WGS sequence"/>
</dbReference>
<comment type="caution">
    <text evidence="1">The sequence shown here is derived from an EMBL/GenBank/DDBJ whole genome shotgun (WGS) entry which is preliminary data.</text>
</comment>
<organism evidence="1 2">
    <name type="scientific">Alloscardovia omnicolens</name>
    <dbReference type="NCBI Taxonomy" id="419015"/>
    <lineage>
        <taxon>Bacteria</taxon>
        <taxon>Bacillati</taxon>
        <taxon>Actinomycetota</taxon>
        <taxon>Actinomycetes</taxon>
        <taxon>Bifidobacteriales</taxon>
        <taxon>Bifidobacteriaceae</taxon>
        <taxon>Alloscardovia</taxon>
    </lineage>
</organism>
<evidence type="ECO:0000313" key="2">
    <source>
        <dbReference type="Proteomes" id="UP000242263"/>
    </source>
</evidence>
<reference evidence="1 2" key="1">
    <citation type="submission" date="2017-12" db="EMBL/GenBank/DDBJ databases">
        <title>Phylogenetic diversity of female urinary microbiome.</title>
        <authorList>
            <person name="Thomas-White K."/>
            <person name="Wolfe A.J."/>
        </authorList>
    </citation>
    <scope>NUCLEOTIDE SEQUENCE [LARGE SCALE GENOMIC DNA]</scope>
    <source>
        <strain evidence="1 2">UMB0064</strain>
    </source>
</reference>
<dbReference type="AlphaFoldDB" id="A0A2I1M1I1"/>
<name>A0A2I1M1I1_9BIFI</name>
<accession>A0A2I1M1I1</accession>
<sequence>MCCLELLHREAQAGGSVHFVRNYFWGMILKSAGNMGDGERWRGLLSDDVAKIRGNGGKTVAGYGCR</sequence>
<protein>
    <submittedName>
        <fullName evidence="1">Uncharacterized protein</fullName>
    </submittedName>
</protein>
<dbReference type="EMBL" id="PKGU01000008">
    <property type="protein sequence ID" value="PKZ13976.1"/>
    <property type="molecule type" value="Genomic_DNA"/>
</dbReference>
<gene>
    <name evidence="1" type="ORF">CYJ32_07815</name>
</gene>
<proteinExistence type="predicted"/>